<accession>V3ZYS9</accession>
<protein>
    <submittedName>
        <fullName evidence="2">Uncharacterized protein</fullName>
    </submittedName>
</protein>
<feature type="compositionally biased region" description="Low complexity" evidence="1">
    <location>
        <begin position="27"/>
        <end position="40"/>
    </location>
</feature>
<reference evidence="2 3" key="1">
    <citation type="journal article" date="2013" name="Nature">
        <title>Insights into bilaterian evolution from three spiralian genomes.</title>
        <authorList>
            <person name="Simakov O."/>
            <person name="Marletaz F."/>
            <person name="Cho S.J."/>
            <person name="Edsinger-Gonzales E."/>
            <person name="Havlak P."/>
            <person name="Hellsten U."/>
            <person name="Kuo D.H."/>
            <person name="Larsson T."/>
            <person name="Lv J."/>
            <person name="Arendt D."/>
            <person name="Savage R."/>
            <person name="Osoegawa K."/>
            <person name="de Jong P."/>
            <person name="Grimwood J."/>
            <person name="Chapman J.A."/>
            <person name="Shapiro H."/>
            <person name="Aerts A."/>
            <person name="Otillar R.P."/>
            <person name="Terry A.Y."/>
            <person name="Boore J.L."/>
            <person name="Grigoriev I.V."/>
            <person name="Lindberg D.R."/>
            <person name="Seaver E.C."/>
            <person name="Weisblat D.A."/>
            <person name="Putnam N.H."/>
            <person name="Rokhsar D.S."/>
        </authorList>
    </citation>
    <scope>NUCLEOTIDE SEQUENCE [LARGE SCALE GENOMIC DNA]</scope>
</reference>
<proteinExistence type="predicted"/>
<feature type="region of interest" description="Disordered" evidence="1">
    <location>
        <begin position="1"/>
        <end position="47"/>
    </location>
</feature>
<feature type="non-terminal residue" evidence="2">
    <location>
        <position position="92"/>
    </location>
</feature>
<evidence type="ECO:0000313" key="2">
    <source>
        <dbReference type="EMBL" id="ESO86146.1"/>
    </source>
</evidence>
<name>V3ZYS9_LOTGI</name>
<dbReference type="EMBL" id="KB203149">
    <property type="protein sequence ID" value="ESO86146.1"/>
    <property type="molecule type" value="Genomic_DNA"/>
</dbReference>
<evidence type="ECO:0000313" key="3">
    <source>
        <dbReference type="Proteomes" id="UP000030746"/>
    </source>
</evidence>
<feature type="non-terminal residue" evidence="2">
    <location>
        <position position="1"/>
    </location>
</feature>
<organism evidence="2 3">
    <name type="scientific">Lottia gigantea</name>
    <name type="common">Giant owl limpet</name>
    <dbReference type="NCBI Taxonomy" id="225164"/>
    <lineage>
        <taxon>Eukaryota</taxon>
        <taxon>Metazoa</taxon>
        <taxon>Spiralia</taxon>
        <taxon>Lophotrochozoa</taxon>
        <taxon>Mollusca</taxon>
        <taxon>Gastropoda</taxon>
        <taxon>Patellogastropoda</taxon>
        <taxon>Lottioidea</taxon>
        <taxon>Lottiidae</taxon>
        <taxon>Lottia</taxon>
    </lineage>
</organism>
<dbReference type="CTD" id="20245123"/>
<dbReference type="HOGENOM" id="CLU_2419342_0_0_1"/>
<evidence type="ECO:0000256" key="1">
    <source>
        <dbReference type="SAM" id="MobiDB-lite"/>
    </source>
</evidence>
<dbReference type="GeneID" id="20245123"/>
<keyword evidence="3" id="KW-1185">Reference proteome</keyword>
<feature type="compositionally biased region" description="Basic residues" evidence="1">
    <location>
        <begin position="15"/>
        <end position="24"/>
    </location>
</feature>
<feature type="compositionally biased region" description="Low complexity" evidence="1">
    <location>
        <begin position="1"/>
        <end position="14"/>
    </location>
</feature>
<dbReference type="RefSeq" id="XP_009063107.1">
    <property type="nucleotide sequence ID" value="XM_009064859.1"/>
</dbReference>
<sequence length="92" mass="10233">VVPHRSSSASSSPRAHQKSNHLRKWGSLNNSADLNSSLTSHSAREPNWNQDEGYLKIYIKGRGIALYAPSEVTDFDVSKVGDAPNEKLQLEW</sequence>
<dbReference type="AlphaFoldDB" id="V3ZYS9"/>
<dbReference type="STRING" id="225164.V3ZYS9"/>
<dbReference type="OrthoDB" id="47802at2759"/>
<gene>
    <name evidence="2" type="ORF">LOTGIDRAFT_195260</name>
</gene>
<dbReference type="KEGG" id="lgi:LOTGIDRAFT_195260"/>
<dbReference type="Proteomes" id="UP000030746">
    <property type="component" value="Unassembled WGS sequence"/>
</dbReference>